<evidence type="ECO:0000313" key="3">
    <source>
        <dbReference type="Proteomes" id="UP000019591"/>
    </source>
</evidence>
<geneLocation type="plasmid" evidence="2 3">
    <name>EAL2_808p</name>
</geneLocation>
<accession>W8T7F8</accession>
<dbReference type="eggNOG" id="COG1131">
    <property type="taxonomic scope" value="Bacteria"/>
</dbReference>
<dbReference type="AlphaFoldDB" id="W8T7F8"/>
<sequence>MPQQFSLYGDLTVIENLEFYSEVYQIPEKISRDKIKNLLEFSNLTNHSYKLADQLSGGMKQKLALACNLIHTPKYLFLDEPTIGVDPVARRELWKILFDLRNQGVTIFVSTPYMDEAERCDEIGLMDKGKIIINNKPENIIKEFNKHILCIYSYDNHSIKDMLQGLEFIEDAYLLGDELHIVTEDLNISQRKLDEILTHGGIKINSMIEIEPSLEDVFVNIVKSSNERR</sequence>
<keyword evidence="2" id="KW-0614">Plasmid</keyword>
<dbReference type="PANTHER" id="PTHR43038:SF3">
    <property type="entry name" value="ABC TRANSPORTER G FAMILY MEMBER 20 ISOFORM X1"/>
    <property type="match status" value="1"/>
</dbReference>
<dbReference type="InterPro" id="IPR027417">
    <property type="entry name" value="P-loop_NTPase"/>
</dbReference>
<dbReference type="Proteomes" id="UP000019591">
    <property type="component" value="Plasmid EAL2_808p"/>
</dbReference>
<keyword evidence="3" id="KW-1185">Reference proteome</keyword>
<proteinExistence type="predicted"/>
<dbReference type="GO" id="GO:0005524">
    <property type="term" value="F:ATP binding"/>
    <property type="evidence" value="ECO:0007669"/>
    <property type="project" value="InterPro"/>
</dbReference>
<dbReference type="EMBL" id="CP007453">
    <property type="protein sequence ID" value="AHM57634.1"/>
    <property type="molecule type" value="Genomic_DNA"/>
</dbReference>
<dbReference type="Pfam" id="PF00005">
    <property type="entry name" value="ABC_tran"/>
    <property type="match status" value="1"/>
</dbReference>
<gene>
    <name evidence="2" type="primary">ybhF1</name>
    <name evidence="2" type="ORF">EAL2_808p01290</name>
</gene>
<dbReference type="GO" id="GO:0016887">
    <property type="term" value="F:ATP hydrolysis activity"/>
    <property type="evidence" value="ECO:0007669"/>
    <property type="project" value="InterPro"/>
</dbReference>
<dbReference type="InterPro" id="IPR003439">
    <property type="entry name" value="ABC_transporter-like_ATP-bd"/>
</dbReference>
<name>W8T7F8_PEPAC</name>
<protein>
    <submittedName>
        <fullName evidence="2">ABC-type multidrug transport system, ATPase c omponent</fullName>
    </submittedName>
</protein>
<dbReference type="SUPFAM" id="SSF52540">
    <property type="entry name" value="P-loop containing nucleoside triphosphate hydrolases"/>
    <property type="match status" value="1"/>
</dbReference>
<evidence type="ECO:0000313" key="2">
    <source>
        <dbReference type="EMBL" id="AHM57634.1"/>
    </source>
</evidence>
<dbReference type="Gene3D" id="3.40.50.300">
    <property type="entry name" value="P-loop containing nucleotide triphosphate hydrolases"/>
    <property type="match status" value="1"/>
</dbReference>
<feature type="domain" description="ABC transporter" evidence="1">
    <location>
        <begin position="2"/>
        <end position="82"/>
    </location>
</feature>
<reference evidence="2 3" key="1">
    <citation type="journal article" date="2014" name="Genome Announc.">
        <title>Complete Genome Sequence of Amino Acid-Utilizing Eubacterium acidaminophilum al-2 (DSM 3953).</title>
        <authorList>
            <person name="Poehlein A."/>
            <person name="Andreesen J.R."/>
            <person name="Daniel R."/>
        </authorList>
    </citation>
    <scope>NUCLEOTIDE SEQUENCE [LARGE SCALE GENOMIC DNA]</scope>
    <source>
        <strain evidence="2 3">DSM 3953</strain>
        <plasmid evidence="3">Plasmid EAL2_808p</plasmid>
    </source>
</reference>
<dbReference type="PATRIC" id="fig|1286171.3.peg.2306"/>
<dbReference type="PANTHER" id="PTHR43038">
    <property type="entry name" value="ATP-BINDING CASSETTE, SUB-FAMILY H, MEMBER 1"/>
    <property type="match status" value="1"/>
</dbReference>
<organism evidence="2 3">
    <name type="scientific">Peptoclostridium acidaminophilum DSM 3953</name>
    <dbReference type="NCBI Taxonomy" id="1286171"/>
    <lineage>
        <taxon>Bacteria</taxon>
        <taxon>Bacillati</taxon>
        <taxon>Bacillota</taxon>
        <taxon>Clostridia</taxon>
        <taxon>Peptostreptococcales</taxon>
        <taxon>Peptoclostridiaceae</taxon>
        <taxon>Peptoclostridium</taxon>
    </lineage>
</organism>
<evidence type="ECO:0000259" key="1">
    <source>
        <dbReference type="Pfam" id="PF00005"/>
    </source>
</evidence>
<dbReference type="HOGENOM" id="CLU_000604_1_2_9"/>
<dbReference type="KEGG" id="eac:EAL2_808p01290"/>